<proteinExistence type="predicted"/>
<dbReference type="NCBIfam" id="NF006799">
    <property type="entry name" value="PRK09302.1"/>
    <property type="match status" value="1"/>
</dbReference>
<keyword evidence="6" id="KW-0378">Hydrolase</keyword>
<keyword evidence="2" id="KW-0597">Phosphoprotein</keyword>
<accession>A0A852ZXA7</accession>
<dbReference type="PANTHER" id="PTHR42926">
    <property type="match status" value="1"/>
</dbReference>
<evidence type="ECO:0000259" key="7">
    <source>
        <dbReference type="PROSITE" id="PS51146"/>
    </source>
</evidence>
<feature type="domain" description="KaiC" evidence="7">
    <location>
        <begin position="248"/>
        <end position="486"/>
    </location>
</feature>
<dbReference type="PIRSF" id="PIRSF039117">
    <property type="entry name" value="KaiC"/>
    <property type="match status" value="1"/>
</dbReference>
<comment type="caution">
    <text evidence="8">The sequence shown here is derived from an EMBL/GenBank/DDBJ whole genome shotgun (WGS) entry which is preliminary data.</text>
</comment>
<dbReference type="GO" id="GO:0016787">
    <property type="term" value="F:hydrolase activity"/>
    <property type="evidence" value="ECO:0007669"/>
    <property type="project" value="UniProtKB-KW"/>
</dbReference>
<evidence type="ECO:0000256" key="5">
    <source>
        <dbReference type="ARBA" id="ARBA00022777"/>
    </source>
</evidence>
<dbReference type="InterPro" id="IPR030665">
    <property type="entry name" value="KaiC"/>
</dbReference>
<dbReference type="PROSITE" id="PS51146">
    <property type="entry name" value="KAIC"/>
    <property type="match status" value="2"/>
</dbReference>
<dbReference type="InterPro" id="IPR003593">
    <property type="entry name" value="AAA+_ATPase"/>
</dbReference>
<evidence type="ECO:0000256" key="1">
    <source>
        <dbReference type="ARBA" id="ARBA00012513"/>
    </source>
</evidence>
<reference evidence="8 9" key="1">
    <citation type="submission" date="2020-07" db="EMBL/GenBank/DDBJ databases">
        <title>Sequencing the genomes of 1000 actinobacteria strains.</title>
        <authorList>
            <person name="Klenk H.-P."/>
        </authorList>
    </citation>
    <scope>NUCLEOTIDE SEQUENCE [LARGE SCALE GENOMIC DNA]</scope>
    <source>
        <strain evidence="8 9">DSM 18448</strain>
    </source>
</reference>
<dbReference type="Gene3D" id="3.40.50.300">
    <property type="entry name" value="P-loop containing nucleotide triphosphate hydrolases"/>
    <property type="match status" value="2"/>
</dbReference>
<dbReference type="PANTHER" id="PTHR42926:SF1">
    <property type="entry name" value="CIRCADIAN CLOCK OSCILLATOR PROTEIN KAIC 1"/>
    <property type="match status" value="1"/>
</dbReference>
<dbReference type="GO" id="GO:0004674">
    <property type="term" value="F:protein serine/threonine kinase activity"/>
    <property type="evidence" value="ECO:0007669"/>
    <property type="project" value="UniProtKB-EC"/>
</dbReference>
<dbReference type="SMART" id="SM00382">
    <property type="entry name" value="AAA"/>
    <property type="match status" value="2"/>
</dbReference>
<dbReference type="InterPro" id="IPR010624">
    <property type="entry name" value="KaiC_dom"/>
</dbReference>
<dbReference type="InterPro" id="IPR014774">
    <property type="entry name" value="KaiC-like_dom"/>
</dbReference>
<keyword evidence="3" id="KW-0808">Transferase</keyword>
<keyword evidence="5" id="KW-0418">Kinase</keyword>
<dbReference type="EC" id="2.7.11.1" evidence="1"/>
<keyword evidence="9" id="KW-1185">Reference proteome</keyword>
<evidence type="ECO:0000256" key="3">
    <source>
        <dbReference type="ARBA" id="ARBA00022679"/>
    </source>
</evidence>
<organism evidence="8 9">
    <name type="scientific">Actinopolymorpha rutila</name>
    <dbReference type="NCBI Taxonomy" id="446787"/>
    <lineage>
        <taxon>Bacteria</taxon>
        <taxon>Bacillati</taxon>
        <taxon>Actinomycetota</taxon>
        <taxon>Actinomycetes</taxon>
        <taxon>Propionibacteriales</taxon>
        <taxon>Actinopolymorphaceae</taxon>
        <taxon>Actinopolymorpha</taxon>
    </lineage>
</organism>
<evidence type="ECO:0000256" key="4">
    <source>
        <dbReference type="ARBA" id="ARBA00022737"/>
    </source>
</evidence>
<dbReference type="SUPFAM" id="SSF52540">
    <property type="entry name" value="P-loop containing nucleoside triphosphate hydrolases"/>
    <property type="match status" value="2"/>
</dbReference>
<evidence type="ECO:0000256" key="6">
    <source>
        <dbReference type="ARBA" id="ARBA00022801"/>
    </source>
</evidence>
<dbReference type="Proteomes" id="UP000579605">
    <property type="component" value="Unassembled WGS sequence"/>
</dbReference>
<feature type="domain" description="KaiC" evidence="7">
    <location>
        <begin position="4"/>
        <end position="247"/>
    </location>
</feature>
<dbReference type="AlphaFoldDB" id="A0A852ZXA7"/>
<keyword evidence="4" id="KW-0677">Repeat</keyword>
<gene>
    <name evidence="8" type="ORF">F4554_006218</name>
</gene>
<evidence type="ECO:0000256" key="2">
    <source>
        <dbReference type="ARBA" id="ARBA00022553"/>
    </source>
</evidence>
<sequence length="486" mass="53034">MALEKVPTGINGFDPIALGGLPSGRCTLVTGSTGTGKTLFAMEFLARGVAKYGTPGVFVTFEEPPADLRRNATSLGFPIEQWEAEGKWRFVDASVDTSQESTTTGYYNYAALVSRIESAVNTINAERVCIDSIGAVLARYPNVASVRAELFRFVSHLKELGVTSVVTAERLQEYNGVSKLGVEEFVLDNVIVLRNVLRGERRRRTVEIVKFRGAPHRTGEWLFTIDPIDGLVIIPLAFLRPGTHASTERVSTGNPGLDRMCGGGIYRDSIVMLTGPTGSGKTLTGLKFTQAAFDAGERCLLYTFDETLEQLSRSAMGWGLDLAAMQQTGRLRVVSSYPETASIEDHFLNVRREIETFQPRRVVIDTLSALERIVAPRGLLDFVLALSALLREGQISSLYTSAPTGRFTSSLTPAIASEIASLIDTTITLRYVVRAGNMHRVIAILQHRGSGHDTAIRQVAIDDDGMHIGDPLPDATPLHDEEDYTP</sequence>
<dbReference type="EMBL" id="JACBZH010000001">
    <property type="protein sequence ID" value="NYH93580.1"/>
    <property type="molecule type" value="Genomic_DNA"/>
</dbReference>
<protein>
    <recommendedName>
        <fullName evidence="1">non-specific serine/threonine protein kinase</fullName>
        <ecNumber evidence="1">2.7.11.1</ecNumber>
    </recommendedName>
</protein>
<name>A0A852ZXA7_9ACTN</name>
<evidence type="ECO:0000313" key="9">
    <source>
        <dbReference type="Proteomes" id="UP000579605"/>
    </source>
</evidence>
<dbReference type="GO" id="GO:0005524">
    <property type="term" value="F:ATP binding"/>
    <property type="evidence" value="ECO:0007669"/>
    <property type="project" value="InterPro"/>
</dbReference>
<dbReference type="InterPro" id="IPR027417">
    <property type="entry name" value="P-loop_NTPase"/>
</dbReference>
<dbReference type="InterPro" id="IPR051347">
    <property type="entry name" value="Circadian_clock_KaiC-rel"/>
</dbReference>
<dbReference type="Pfam" id="PF06745">
    <property type="entry name" value="ATPase"/>
    <property type="match status" value="2"/>
</dbReference>
<evidence type="ECO:0000313" key="8">
    <source>
        <dbReference type="EMBL" id="NYH93580.1"/>
    </source>
</evidence>